<dbReference type="STRING" id="933084.A0A067PDM6"/>
<feature type="domain" description="G" evidence="1">
    <location>
        <begin position="1"/>
        <end position="61"/>
    </location>
</feature>
<keyword evidence="3" id="KW-1185">Reference proteome</keyword>
<proteinExistence type="predicted"/>
<dbReference type="InterPro" id="IPR006073">
    <property type="entry name" value="GTP-bd"/>
</dbReference>
<dbReference type="SUPFAM" id="SSF52540">
    <property type="entry name" value="P-loop containing nucleoside triphosphate hydrolases"/>
    <property type="match status" value="1"/>
</dbReference>
<dbReference type="InParanoid" id="A0A067PDM6"/>
<dbReference type="AlphaFoldDB" id="A0A067PDM6"/>
<dbReference type="HOGENOM" id="CLU_018003_0_1_1"/>
<protein>
    <recommendedName>
        <fullName evidence="1">G domain-containing protein</fullName>
    </recommendedName>
</protein>
<feature type="non-terminal residue" evidence="2">
    <location>
        <position position="1"/>
    </location>
</feature>
<dbReference type="Pfam" id="PF01926">
    <property type="entry name" value="MMR_HSR1"/>
    <property type="match status" value="1"/>
</dbReference>
<dbReference type="GO" id="GO:0005525">
    <property type="term" value="F:GTP binding"/>
    <property type="evidence" value="ECO:0007669"/>
    <property type="project" value="InterPro"/>
</dbReference>
<accession>A0A067PDM6</accession>
<gene>
    <name evidence="2" type="ORF">JAAARDRAFT_96495</name>
</gene>
<sequence length="229" mass="25836">VIGPSGSGKSTFVSHVTGAEVTVGHSLQSCTSEVQVIKLQSPNSGYDVVFIDTPGFEDTPELDKHILNSILDGLNKPYNKQILLSGILYFHRISDNRMVGKPLIHLDMFQKLCGKNAPEKVILTTTMWDQVDKLTGNAREEELKTMNWSYMLSKKSKTSRFLNTPESAWTVLEPILRSARKEPLLLQEEMVDLRKRLNETETGKALYTGLQILLSEQRETIRMLTQQVT</sequence>
<dbReference type="CDD" id="cd00882">
    <property type="entry name" value="Ras_like_GTPase"/>
    <property type="match status" value="1"/>
</dbReference>
<evidence type="ECO:0000259" key="1">
    <source>
        <dbReference type="Pfam" id="PF01926"/>
    </source>
</evidence>
<dbReference type="InterPro" id="IPR027417">
    <property type="entry name" value="P-loop_NTPase"/>
</dbReference>
<reference evidence="3" key="1">
    <citation type="journal article" date="2014" name="Proc. Natl. Acad. Sci. U.S.A.">
        <title>Extensive sampling of basidiomycete genomes demonstrates inadequacy of the white-rot/brown-rot paradigm for wood decay fungi.</title>
        <authorList>
            <person name="Riley R."/>
            <person name="Salamov A.A."/>
            <person name="Brown D.W."/>
            <person name="Nagy L.G."/>
            <person name="Floudas D."/>
            <person name="Held B.W."/>
            <person name="Levasseur A."/>
            <person name="Lombard V."/>
            <person name="Morin E."/>
            <person name="Otillar R."/>
            <person name="Lindquist E.A."/>
            <person name="Sun H."/>
            <person name="LaButti K.M."/>
            <person name="Schmutz J."/>
            <person name="Jabbour D."/>
            <person name="Luo H."/>
            <person name="Baker S.E."/>
            <person name="Pisabarro A.G."/>
            <person name="Walton J.D."/>
            <person name="Blanchette R.A."/>
            <person name="Henrissat B."/>
            <person name="Martin F."/>
            <person name="Cullen D."/>
            <person name="Hibbett D.S."/>
            <person name="Grigoriev I.V."/>
        </authorList>
    </citation>
    <scope>NUCLEOTIDE SEQUENCE [LARGE SCALE GENOMIC DNA]</scope>
    <source>
        <strain evidence="3">MUCL 33604</strain>
    </source>
</reference>
<feature type="non-terminal residue" evidence="2">
    <location>
        <position position="229"/>
    </location>
</feature>
<name>A0A067PDM6_9AGAM</name>
<dbReference type="EMBL" id="KL197736">
    <property type="protein sequence ID" value="KDQ52993.1"/>
    <property type="molecule type" value="Genomic_DNA"/>
</dbReference>
<dbReference type="OrthoDB" id="2614383at2759"/>
<evidence type="ECO:0000313" key="3">
    <source>
        <dbReference type="Proteomes" id="UP000027265"/>
    </source>
</evidence>
<dbReference type="Gene3D" id="3.40.50.300">
    <property type="entry name" value="P-loop containing nucleotide triphosphate hydrolases"/>
    <property type="match status" value="1"/>
</dbReference>
<evidence type="ECO:0000313" key="2">
    <source>
        <dbReference type="EMBL" id="KDQ52993.1"/>
    </source>
</evidence>
<dbReference type="Proteomes" id="UP000027265">
    <property type="component" value="Unassembled WGS sequence"/>
</dbReference>
<organism evidence="2 3">
    <name type="scientific">Jaapia argillacea MUCL 33604</name>
    <dbReference type="NCBI Taxonomy" id="933084"/>
    <lineage>
        <taxon>Eukaryota</taxon>
        <taxon>Fungi</taxon>
        <taxon>Dikarya</taxon>
        <taxon>Basidiomycota</taxon>
        <taxon>Agaricomycotina</taxon>
        <taxon>Agaricomycetes</taxon>
        <taxon>Agaricomycetidae</taxon>
        <taxon>Jaapiales</taxon>
        <taxon>Jaapiaceae</taxon>
        <taxon>Jaapia</taxon>
    </lineage>
</organism>